<accession>A0A1J4JM74</accession>
<dbReference type="RefSeq" id="XP_068352930.1">
    <property type="nucleotide sequence ID" value="XM_068509238.1"/>
</dbReference>
<dbReference type="SUPFAM" id="SSF52047">
    <property type="entry name" value="RNI-like"/>
    <property type="match status" value="1"/>
</dbReference>
<dbReference type="GeneID" id="94843942"/>
<evidence type="ECO:0008006" key="3">
    <source>
        <dbReference type="Google" id="ProtNLM"/>
    </source>
</evidence>
<dbReference type="InterPro" id="IPR051279">
    <property type="entry name" value="PP1-Reg/Actin-Interact_Protein"/>
</dbReference>
<dbReference type="OrthoDB" id="10598082at2759"/>
<keyword evidence="2" id="KW-1185">Reference proteome</keyword>
<dbReference type="InterPro" id="IPR032675">
    <property type="entry name" value="LRR_dom_sf"/>
</dbReference>
<dbReference type="PANTHER" id="PTHR24112">
    <property type="entry name" value="LEUCINE-RICH REPEAT, ISOFORM F-RELATED"/>
    <property type="match status" value="1"/>
</dbReference>
<evidence type="ECO:0000313" key="2">
    <source>
        <dbReference type="Proteomes" id="UP000179807"/>
    </source>
</evidence>
<dbReference type="AlphaFoldDB" id="A0A1J4JM74"/>
<dbReference type="GO" id="GO:0016477">
    <property type="term" value="P:cell migration"/>
    <property type="evidence" value="ECO:0007669"/>
    <property type="project" value="TreeGrafter"/>
</dbReference>
<dbReference type="Proteomes" id="UP000179807">
    <property type="component" value="Unassembled WGS sequence"/>
</dbReference>
<sequence>MEIDRDFLCSLDPIFRLNSVKIYWADNVFKVGNTNSLQPRILIIASPGIYLIRKKSFAFQSRVINSISFCDLVSLYVAGQCVSFSSNQTQIRVKHRKITDVAFLAFFIRQAQFPTDVLPLNITFADENVAVKITPEQSPYQPASLFLDRMLSCIKHYNLMVTNTLFSYFPPPNSRVFTITDELLSSSLFQAWILSLAYEQEVDTLQFKSVQLSKVLSRCNYLIRYNRFIKVVHFIDVDFEDSASVLNQMLSKAHGFKPVKWIFEKCDLSKPSFNQFFDATSNIGKSITHIQIIDCTFSNESFPALFQSIFFNDCFHSLNQLVIDHTNAENILLHVSEILCCSWAMELKCFHQLSIVKSDSDDCSPFLSQLLKFDVGIQYINLSENSFIKPLDVQKSSTGADFPCELTFLGLSKCKMSLEFLLSLIQLIRDSKLFVHGLDLSELSLSNEEFNHFLNSISTLKIDNLETLIFDKNRMNSNQTLLFTNFLKLHPSIKHLSLNRSFDIRESPNGLLSFINYATKLNLISLSMRGDQSMERSFGMLLNPLLQSLQHIQSLDITDQKVGQAGLEILLPLINSGQLTELHFDGSKVKDYAFLCQFCSTLLSSKKLTYASFPLNDFNQRLIELLPSTSSDNFESSIETLMQNFKTRFHHPKTVLNTLKSITLTNSLTKSMSYIKPNSTRPRMVRTDSFMQMPTDNMGSMMMKPDIEKLYKECVENDGETEPIVLLVNTIENSYTFDSLFAGLSSTSEKVA</sequence>
<dbReference type="VEuPathDB" id="TrichDB:TRFO_33718"/>
<evidence type="ECO:0000313" key="1">
    <source>
        <dbReference type="EMBL" id="OHS99793.1"/>
    </source>
</evidence>
<dbReference type="GO" id="GO:0034315">
    <property type="term" value="P:regulation of Arp2/3 complex-mediated actin nucleation"/>
    <property type="evidence" value="ECO:0007669"/>
    <property type="project" value="TreeGrafter"/>
</dbReference>
<comment type="caution">
    <text evidence="1">The sequence shown here is derived from an EMBL/GenBank/DDBJ whole genome shotgun (WGS) entry which is preliminary data.</text>
</comment>
<dbReference type="PANTHER" id="PTHR24112:SF64">
    <property type="entry name" value="CHROMOSOME UNDETERMINED SCAFFOLD_46, WHOLE GENOME SHOTGUN SEQUENCE"/>
    <property type="match status" value="1"/>
</dbReference>
<name>A0A1J4JM74_9EUKA</name>
<protein>
    <recommendedName>
        <fullName evidence="3">Leucine Rich Repeat family protein</fullName>
    </recommendedName>
</protein>
<organism evidence="1 2">
    <name type="scientific">Tritrichomonas foetus</name>
    <dbReference type="NCBI Taxonomy" id="1144522"/>
    <lineage>
        <taxon>Eukaryota</taxon>
        <taxon>Metamonada</taxon>
        <taxon>Parabasalia</taxon>
        <taxon>Tritrichomonadida</taxon>
        <taxon>Tritrichomonadidae</taxon>
        <taxon>Tritrichomonas</taxon>
    </lineage>
</organism>
<proteinExistence type="predicted"/>
<dbReference type="EMBL" id="MLAK01000987">
    <property type="protein sequence ID" value="OHS99793.1"/>
    <property type="molecule type" value="Genomic_DNA"/>
</dbReference>
<gene>
    <name evidence="1" type="ORF">TRFO_33718</name>
</gene>
<dbReference type="Gene3D" id="3.80.10.10">
    <property type="entry name" value="Ribonuclease Inhibitor"/>
    <property type="match status" value="1"/>
</dbReference>
<dbReference type="GO" id="GO:0005886">
    <property type="term" value="C:plasma membrane"/>
    <property type="evidence" value="ECO:0007669"/>
    <property type="project" value="TreeGrafter"/>
</dbReference>
<dbReference type="GO" id="GO:0030027">
    <property type="term" value="C:lamellipodium"/>
    <property type="evidence" value="ECO:0007669"/>
    <property type="project" value="TreeGrafter"/>
</dbReference>
<reference evidence="1" key="1">
    <citation type="submission" date="2016-10" db="EMBL/GenBank/DDBJ databases">
        <authorList>
            <person name="Benchimol M."/>
            <person name="Almeida L.G."/>
            <person name="Vasconcelos A.T."/>
            <person name="Perreira-Neves A."/>
            <person name="Rosa I.A."/>
            <person name="Tasca T."/>
            <person name="Bogo M.R."/>
            <person name="de Souza W."/>
        </authorList>
    </citation>
    <scope>NUCLEOTIDE SEQUENCE [LARGE SCALE GENOMIC DNA]</scope>
    <source>
        <strain evidence="1">K</strain>
    </source>
</reference>